<dbReference type="InterPro" id="IPR011990">
    <property type="entry name" value="TPR-like_helical_dom_sf"/>
</dbReference>
<gene>
    <name evidence="3" type="ORF">PRI8871_02717</name>
</gene>
<dbReference type="Proteomes" id="UP000244904">
    <property type="component" value="Unassembled WGS sequence"/>
</dbReference>
<dbReference type="Gene3D" id="1.25.40.10">
    <property type="entry name" value="Tetratricopeptide repeat domain"/>
    <property type="match status" value="1"/>
</dbReference>
<dbReference type="RefSeq" id="WP_108886749.1">
    <property type="nucleotide sequence ID" value="NZ_OMOJ01000005.1"/>
</dbReference>
<keyword evidence="2" id="KW-0472">Membrane</keyword>
<evidence type="ECO:0000313" key="3">
    <source>
        <dbReference type="EMBL" id="SPF80904.1"/>
    </source>
</evidence>
<evidence type="ECO:0008006" key="5">
    <source>
        <dbReference type="Google" id="ProtNLM"/>
    </source>
</evidence>
<keyword evidence="2" id="KW-1133">Transmembrane helix</keyword>
<dbReference type="OrthoDB" id="9815847at2"/>
<evidence type="ECO:0000256" key="1">
    <source>
        <dbReference type="ARBA" id="ARBA00022748"/>
    </source>
</evidence>
<keyword evidence="1" id="KW-0201">Cytochrome c-type biogenesis</keyword>
<dbReference type="GO" id="GO:0017004">
    <property type="term" value="P:cytochrome complex assembly"/>
    <property type="evidence" value="ECO:0007669"/>
    <property type="project" value="UniProtKB-KW"/>
</dbReference>
<evidence type="ECO:0000256" key="2">
    <source>
        <dbReference type="SAM" id="Phobius"/>
    </source>
</evidence>
<dbReference type="InterPro" id="IPR017560">
    <property type="entry name" value="Cyt_c_biogenesis_CcmI"/>
</dbReference>
<accession>A0A2R8AYG1</accession>
<organism evidence="3 4">
    <name type="scientific">Pseudoprimorskyibacter insulae</name>
    <dbReference type="NCBI Taxonomy" id="1695997"/>
    <lineage>
        <taxon>Bacteria</taxon>
        <taxon>Pseudomonadati</taxon>
        <taxon>Pseudomonadota</taxon>
        <taxon>Alphaproteobacteria</taxon>
        <taxon>Rhodobacterales</taxon>
        <taxon>Paracoccaceae</taxon>
        <taxon>Pseudoprimorskyibacter</taxon>
    </lineage>
</organism>
<feature type="transmembrane region" description="Helical" evidence="2">
    <location>
        <begin position="95"/>
        <end position="114"/>
    </location>
</feature>
<protein>
    <recommendedName>
        <fullName evidence="5">Cytochrome c-type biogenesis protein CcmH</fullName>
    </recommendedName>
</protein>
<dbReference type="AlphaFoldDB" id="A0A2R8AYG1"/>
<reference evidence="4" key="1">
    <citation type="submission" date="2018-03" db="EMBL/GenBank/DDBJ databases">
        <authorList>
            <person name="Rodrigo-Torres L."/>
            <person name="Arahal R. D."/>
            <person name="Lucena T."/>
        </authorList>
    </citation>
    <scope>NUCLEOTIDE SEQUENCE [LARGE SCALE GENOMIC DNA]</scope>
    <source>
        <strain evidence="4">CECT 8871</strain>
    </source>
</reference>
<name>A0A2R8AYG1_9RHOB</name>
<dbReference type="SUPFAM" id="SSF48452">
    <property type="entry name" value="TPR-like"/>
    <property type="match status" value="1"/>
</dbReference>
<sequence length="411" mass="43733">MTLFWILTGALTLALGLLFTLAMLRGRTDAAPAESFDLKVYRDQLAEVDRDVARGVISEGDAERVRVEVSRRILAADAKAAQAAKGGSQPRRVTLAMAAILTLALLGGGAALYWQLGAPGYGDLALKDRIAMAKQARDTRPSQADAEAQTPAFTATDVSPEYQQLVERLRGAIKDRPEDLQGQQLLARSEAALGNYKAAYQAHQRIVAIKGDAASAEDYADLAGTMVLAAGGYVSPEAQVALEAALTRDRDNGAARYYGGLMMAQTGRPDIAFRMWRELLSDSTPDDPWTMPIRAQIEELAFRAGVNNFTLPPLDTPALPGPSQEDMANAAEMSEGDRASMIQGMVERLSDRLATEGGTPDEWARLINALGVLGDADRARAIYLESQTVFAGNAAALAALAAAAQNAGVAE</sequence>
<evidence type="ECO:0000313" key="4">
    <source>
        <dbReference type="Proteomes" id="UP000244904"/>
    </source>
</evidence>
<keyword evidence="4" id="KW-1185">Reference proteome</keyword>
<keyword evidence="2" id="KW-0812">Transmembrane</keyword>
<dbReference type="EMBL" id="OMOJ01000005">
    <property type="protein sequence ID" value="SPF80904.1"/>
    <property type="molecule type" value="Genomic_DNA"/>
</dbReference>
<dbReference type="NCBIfam" id="TIGR03142">
    <property type="entry name" value="cytochro_ccmI"/>
    <property type="match status" value="1"/>
</dbReference>
<proteinExistence type="predicted"/>